<sequence length="785" mass="91134">MADSSSTNIRNEYPFPTEQLTEEPESFMSSSSAGGLNKLGTPYYSYHVDKTIKNGDSHYWARRSSYKAEPSSGTSPMTPEEEVTGNELEDLQVKSELEDLYTRFHKCLDLRDKYMALSLQGPSDNPKDSDEWKIYPSQYENKKKEVGSGFEFEKCEIPTEHEYTFRLDEGGVYKVYKTQEGKNCDIELIISIRKASITNATYTIDNSPAYEVPSVRDYFMDLDDILNIISDGPAKSYAYRRLRYLESKWNMYSLLTEYQEIADSKKVPHRDFYNVRKVDTHVHLSSCMNSKHLLRFIKAKLKKSPNDEVIFRDGKVLTLAKVFKSLNLSAYDLSIDTLDTHAHKDTFHRFDKFNLKYNPVGESRLREIFLKTDNYIDGRYFAELTKEVISDLEASKYQMAEYRVSIYGRSTSEWDKLAKWIINNKLISPNVRWLIQIPRLYNVYKATGTYECYECVIKNIFEPLYEVTKNPRSHPELHVFLQRVVGFDSVDDESKAERRIHKKYPCPKEWNTGLNPPYSYYLYYMFANMVSLNQWRKARGFNTFVLRPHAGEAGDTDHLTSAFLTSQSISHGILLRKVPALQYLYYLKQIGIAMSPLSNNALFLNYERNPFLSFFQKGLNISLSTDDPLQFHFTKEPLIEEYSVAAQIWKLSASDMCELARNSVIQSGFEMAVKKHWLGKDWRLPGPDGNYIHKTNVPEIRMKFRYDTLTEELRMIEKYSKFKREPIDKITDTMTKTGDKPLSYGNESPGGSNNFFSEGVIPGVAMFVEKVNKLGKRYRKDKSTE</sequence>
<dbReference type="GO" id="GO:0046872">
    <property type="term" value="F:metal ion binding"/>
    <property type="evidence" value="ECO:0007669"/>
    <property type="project" value="UniProtKB-KW"/>
</dbReference>
<dbReference type="PIRSF" id="PIRSF001251">
    <property type="entry name" value="AMP_deaminase_met"/>
    <property type="match status" value="1"/>
</dbReference>
<keyword evidence="7" id="KW-0862">Zinc</keyword>
<evidence type="ECO:0000256" key="4">
    <source>
        <dbReference type="ARBA" id="ARBA00012775"/>
    </source>
</evidence>
<dbReference type="Proteomes" id="UP000234323">
    <property type="component" value="Unassembled WGS sequence"/>
</dbReference>
<evidence type="ECO:0000256" key="3">
    <source>
        <dbReference type="ARBA" id="ARBA00006676"/>
    </source>
</evidence>
<dbReference type="FunFam" id="4.10.800.20:FF:000001">
    <property type="entry name" value="AMP deaminase"/>
    <property type="match status" value="1"/>
</dbReference>
<feature type="compositionally biased region" description="Polar residues" evidence="12">
    <location>
        <begin position="1"/>
        <end position="10"/>
    </location>
</feature>
<name>A0A2I1GAG5_9GLOM</name>
<dbReference type="Gene3D" id="3.20.20.140">
    <property type="entry name" value="Metal-dependent hydrolases"/>
    <property type="match status" value="1"/>
</dbReference>
<evidence type="ECO:0000256" key="10">
    <source>
        <dbReference type="ARBA" id="ARBA00078830"/>
    </source>
</evidence>
<dbReference type="PROSITE" id="PS00485">
    <property type="entry name" value="A_DEAMINASE"/>
    <property type="match status" value="1"/>
</dbReference>
<dbReference type="GO" id="GO:0032264">
    <property type="term" value="P:IMP salvage"/>
    <property type="evidence" value="ECO:0007669"/>
    <property type="project" value="UniProtKB-UniPathway"/>
</dbReference>
<dbReference type="PANTHER" id="PTHR11359:SF0">
    <property type="entry name" value="AMP DEAMINASE"/>
    <property type="match status" value="1"/>
</dbReference>
<feature type="region of interest" description="Disordered" evidence="12">
    <location>
        <begin position="1"/>
        <end position="36"/>
    </location>
</feature>
<comment type="pathway">
    <text evidence="2">Purine metabolism; IMP biosynthesis via salvage pathway; IMP from AMP: step 1/1.</text>
</comment>
<evidence type="ECO:0000256" key="12">
    <source>
        <dbReference type="SAM" id="MobiDB-lite"/>
    </source>
</evidence>
<dbReference type="GO" id="GO:0046033">
    <property type="term" value="P:AMP metabolic process"/>
    <property type="evidence" value="ECO:0007669"/>
    <property type="project" value="TreeGrafter"/>
</dbReference>
<evidence type="ECO:0000256" key="2">
    <source>
        <dbReference type="ARBA" id="ARBA00004955"/>
    </source>
</evidence>
<evidence type="ECO:0000256" key="9">
    <source>
        <dbReference type="ARBA" id="ARBA00072037"/>
    </source>
</evidence>
<feature type="region of interest" description="Disordered" evidence="12">
    <location>
        <begin position="65"/>
        <end position="88"/>
    </location>
</feature>
<dbReference type="Pfam" id="PF19326">
    <property type="entry name" value="AMP_deaminase"/>
    <property type="match status" value="1"/>
</dbReference>
<protein>
    <recommendedName>
        <fullName evidence="9">AMP deaminase</fullName>
        <ecNumber evidence="4">3.5.4.6</ecNumber>
    </recommendedName>
    <alternativeName>
        <fullName evidence="10">Myoadenylate deaminase</fullName>
    </alternativeName>
</protein>
<feature type="compositionally biased region" description="Acidic residues" evidence="12">
    <location>
        <begin position="79"/>
        <end position="88"/>
    </location>
</feature>
<keyword evidence="8" id="KW-0546">Nucleotide metabolism</keyword>
<evidence type="ECO:0000256" key="8">
    <source>
        <dbReference type="ARBA" id="ARBA00023080"/>
    </source>
</evidence>
<dbReference type="Gene3D" id="4.10.800.20">
    <property type="match status" value="1"/>
</dbReference>
<comment type="cofactor">
    <cofactor evidence="1">
        <name>Zn(2+)</name>
        <dbReference type="ChEBI" id="CHEBI:29105"/>
    </cofactor>
</comment>
<dbReference type="PANTHER" id="PTHR11359">
    <property type="entry name" value="AMP DEAMINASE"/>
    <property type="match status" value="1"/>
</dbReference>
<evidence type="ECO:0000313" key="13">
    <source>
        <dbReference type="EMBL" id="PKY43625.1"/>
    </source>
</evidence>
<evidence type="ECO:0000256" key="6">
    <source>
        <dbReference type="ARBA" id="ARBA00022801"/>
    </source>
</evidence>
<dbReference type="FunFam" id="3.20.20.140:FF:000035">
    <property type="entry name" value="Probable amp deaminase"/>
    <property type="match status" value="1"/>
</dbReference>
<dbReference type="VEuPathDB" id="FungiDB:FUN_018455"/>
<dbReference type="EMBL" id="LLXI01000264">
    <property type="protein sequence ID" value="PKY43625.1"/>
    <property type="molecule type" value="Genomic_DNA"/>
</dbReference>
<keyword evidence="5" id="KW-0479">Metal-binding</keyword>
<dbReference type="VEuPathDB" id="FungiDB:RhiirFUN_014881"/>
<proteinExistence type="inferred from homology"/>
<dbReference type="InterPro" id="IPR006329">
    <property type="entry name" value="AMPD"/>
</dbReference>
<organism evidence="13 14">
    <name type="scientific">Rhizophagus irregularis</name>
    <dbReference type="NCBI Taxonomy" id="588596"/>
    <lineage>
        <taxon>Eukaryota</taxon>
        <taxon>Fungi</taxon>
        <taxon>Fungi incertae sedis</taxon>
        <taxon>Mucoromycota</taxon>
        <taxon>Glomeromycotina</taxon>
        <taxon>Glomeromycetes</taxon>
        <taxon>Glomerales</taxon>
        <taxon>Glomeraceae</taxon>
        <taxon>Rhizophagus</taxon>
    </lineage>
</organism>
<dbReference type="InterPro" id="IPR032466">
    <property type="entry name" value="Metal_Hydrolase"/>
</dbReference>
<reference evidence="13 14" key="1">
    <citation type="submission" date="2015-10" db="EMBL/GenBank/DDBJ databases">
        <title>Genome analyses suggest a sexual origin of heterokaryosis in a supposedly ancient asexual fungus.</title>
        <authorList>
            <person name="Ropars J."/>
            <person name="Sedzielewska K."/>
            <person name="Noel J."/>
            <person name="Charron P."/>
            <person name="Farinelli L."/>
            <person name="Marton T."/>
            <person name="Kruger M."/>
            <person name="Pelin A."/>
            <person name="Brachmann A."/>
            <person name="Corradi N."/>
        </authorList>
    </citation>
    <scope>NUCLEOTIDE SEQUENCE [LARGE SCALE GENOMIC DNA]</scope>
    <source>
        <strain evidence="13 14">A4</strain>
    </source>
</reference>
<dbReference type="EC" id="3.5.4.6" evidence="4"/>
<dbReference type="SUPFAM" id="SSF51556">
    <property type="entry name" value="Metallo-dependent hydrolases"/>
    <property type="match status" value="1"/>
</dbReference>
<dbReference type="NCBIfam" id="TIGR01429">
    <property type="entry name" value="AMP_deaminase"/>
    <property type="match status" value="1"/>
</dbReference>
<keyword evidence="14" id="KW-1185">Reference proteome</keyword>
<evidence type="ECO:0000256" key="1">
    <source>
        <dbReference type="ARBA" id="ARBA00001947"/>
    </source>
</evidence>
<evidence type="ECO:0000313" key="14">
    <source>
        <dbReference type="Proteomes" id="UP000234323"/>
    </source>
</evidence>
<dbReference type="AlphaFoldDB" id="A0A2I1GAG5"/>
<evidence type="ECO:0000256" key="7">
    <source>
        <dbReference type="ARBA" id="ARBA00022833"/>
    </source>
</evidence>
<gene>
    <name evidence="13" type="ORF">RhiirA4_541249</name>
</gene>
<dbReference type="GO" id="GO:0005829">
    <property type="term" value="C:cytosol"/>
    <property type="evidence" value="ECO:0007669"/>
    <property type="project" value="TreeGrafter"/>
</dbReference>
<dbReference type="UniPathway" id="UPA00591">
    <property type="reaction ID" value="UER00663"/>
</dbReference>
<dbReference type="CDD" id="cd01319">
    <property type="entry name" value="AMPD"/>
    <property type="match status" value="1"/>
</dbReference>
<evidence type="ECO:0000256" key="11">
    <source>
        <dbReference type="PIRNR" id="PIRNR001251"/>
    </source>
</evidence>
<keyword evidence="6" id="KW-0378">Hydrolase</keyword>
<evidence type="ECO:0000256" key="5">
    <source>
        <dbReference type="ARBA" id="ARBA00022723"/>
    </source>
</evidence>
<dbReference type="VEuPathDB" id="FungiDB:RhiirA1_435302"/>
<comment type="caution">
    <text evidence="13">The sequence shown here is derived from an EMBL/GenBank/DDBJ whole genome shotgun (WGS) entry which is preliminary data.</text>
</comment>
<accession>A0A2I1GAG5</accession>
<dbReference type="GO" id="GO:0003876">
    <property type="term" value="F:AMP deaminase activity"/>
    <property type="evidence" value="ECO:0007669"/>
    <property type="project" value="UniProtKB-EC"/>
</dbReference>
<dbReference type="InterPro" id="IPR006650">
    <property type="entry name" value="A/AMP_deam_AS"/>
</dbReference>
<comment type="similarity">
    <text evidence="3 11">Belongs to the metallo-dependent hydrolases superfamily. Adenosine and AMP deaminases family.</text>
</comment>